<comment type="caution">
    <text evidence="2">The sequence shown here is derived from an EMBL/GenBank/DDBJ whole genome shotgun (WGS) entry which is preliminary data.</text>
</comment>
<keyword evidence="3" id="KW-1185">Reference proteome</keyword>
<dbReference type="EMBL" id="BKCP01010514">
    <property type="protein sequence ID" value="GER53173.1"/>
    <property type="molecule type" value="Genomic_DNA"/>
</dbReference>
<feature type="compositionally biased region" description="Low complexity" evidence="1">
    <location>
        <begin position="50"/>
        <end position="60"/>
    </location>
</feature>
<evidence type="ECO:0000313" key="3">
    <source>
        <dbReference type="Proteomes" id="UP000325081"/>
    </source>
</evidence>
<evidence type="ECO:0000256" key="1">
    <source>
        <dbReference type="SAM" id="MobiDB-lite"/>
    </source>
</evidence>
<name>A0A5A7R5X2_STRAF</name>
<reference evidence="3" key="1">
    <citation type="journal article" date="2019" name="Curr. Biol.">
        <title>Genome Sequence of Striga asiatica Provides Insight into the Evolution of Plant Parasitism.</title>
        <authorList>
            <person name="Yoshida S."/>
            <person name="Kim S."/>
            <person name="Wafula E.K."/>
            <person name="Tanskanen J."/>
            <person name="Kim Y.M."/>
            <person name="Honaas L."/>
            <person name="Yang Z."/>
            <person name="Spallek T."/>
            <person name="Conn C.E."/>
            <person name="Ichihashi Y."/>
            <person name="Cheong K."/>
            <person name="Cui S."/>
            <person name="Der J.P."/>
            <person name="Gundlach H."/>
            <person name="Jiao Y."/>
            <person name="Hori C."/>
            <person name="Ishida J.K."/>
            <person name="Kasahara H."/>
            <person name="Kiba T."/>
            <person name="Kim M.S."/>
            <person name="Koo N."/>
            <person name="Laohavisit A."/>
            <person name="Lee Y.H."/>
            <person name="Lumba S."/>
            <person name="McCourt P."/>
            <person name="Mortimer J.C."/>
            <person name="Mutuku J.M."/>
            <person name="Nomura T."/>
            <person name="Sasaki-Sekimoto Y."/>
            <person name="Seto Y."/>
            <person name="Wang Y."/>
            <person name="Wakatake T."/>
            <person name="Sakakibara H."/>
            <person name="Demura T."/>
            <person name="Yamaguchi S."/>
            <person name="Yoneyama K."/>
            <person name="Manabe R.I."/>
            <person name="Nelson D.C."/>
            <person name="Schulman A.H."/>
            <person name="Timko M.P."/>
            <person name="dePamphilis C.W."/>
            <person name="Choi D."/>
            <person name="Shirasu K."/>
        </authorList>
    </citation>
    <scope>NUCLEOTIDE SEQUENCE [LARGE SCALE GENOMIC DNA]</scope>
    <source>
        <strain evidence="3">cv. UVA1</strain>
    </source>
</reference>
<dbReference type="Proteomes" id="UP000325081">
    <property type="component" value="Unassembled WGS sequence"/>
</dbReference>
<accession>A0A5A7R5X2</accession>
<proteinExistence type="predicted"/>
<sequence length="207" mass="22546">MELLVCCPKPLSPPEDEGSISAPRLLPARQTAYAHSAPNAKPSDSNAFGTHSHPCPQQHHPSPHPPRTSRPGYKAHQSGGSRLSRPTRPGTPWTRSAGCTTYYSNGPESGLTAHTVTQHPALGLLHFPKLRLQVNVHEVKQFLVLVLRPVPFLAVDQSYPQPGVTHMSLVLAELVSQLLPLATVLLIELEDLLVLFLSPFAILRPVE</sequence>
<protein>
    <submittedName>
        <fullName evidence="2">Disease resistance protein</fullName>
    </submittedName>
</protein>
<dbReference type="AlphaFoldDB" id="A0A5A7R5X2"/>
<gene>
    <name evidence="2" type="ORF">STAS_30678</name>
</gene>
<evidence type="ECO:0000313" key="2">
    <source>
        <dbReference type="EMBL" id="GER53173.1"/>
    </source>
</evidence>
<feature type="region of interest" description="Disordered" evidence="1">
    <location>
        <begin position="1"/>
        <end position="95"/>
    </location>
</feature>
<organism evidence="2 3">
    <name type="scientific">Striga asiatica</name>
    <name type="common">Asiatic witchweed</name>
    <name type="synonym">Buchnera asiatica</name>
    <dbReference type="NCBI Taxonomy" id="4170"/>
    <lineage>
        <taxon>Eukaryota</taxon>
        <taxon>Viridiplantae</taxon>
        <taxon>Streptophyta</taxon>
        <taxon>Embryophyta</taxon>
        <taxon>Tracheophyta</taxon>
        <taxon>Spermatophyta</taxon>
        <taxon>Magnoliopsida</taxon>
        <taxon>eudicotyledons</taxon>
        <taxon>Gunneridae</taxon>
        <taxon>Pentapetalae</taxon>
        <taxon>asterids</taxon>
        <taxon>lamiids</taxon>
        <taxon>Lamiales</taxon>
        <taxon>Orobanchaceae</taxon>
        <taxon>Buchnereae</taxon>
        <taxon>Striga</taxon>
    </lineage>
</organism>